<name>A0ABX9Q531_9BACT</name>
<feature type="non-terminal residue" evidence="2">
    <location>
        <position position="72"/>
    </location>
</feature>
<keyword evidence="1" id="KW-0472">Membrane</keyword>
<evidence type="ECO:0000313" key="3">
    <source>
        <dbReference type="Proteomes" id="UP000278907"/>
    </source>
</evidence>
<evidence type="ECO:0000256" key="1">
    <source>
        <dbReference type="SAM" id="Phobius"/>
    </source>
</evidence>
<protein>
    <submittedName>
        <fullName evidence="2">Uncharacterized protein</fullName>
    </submittedName>
</protein>
<reference evidence="2 3" key="1">
    <citation type="submission" date="2018-09" db="EMBL/GenBank/DDBJ databases">
        <authorList>
            <person name="Livingstone P.G."/>
            <person name="Whitworth D.E."/>
        </authorList>
    </citation>
    <scope>NUCLEOTIDE SEQUENCE [LARGE SCALE GENOMIC DNA]</scope>
    <source>
        <strain evidence="2 3">CA031B</strain>
    </source>
</reference>
<keyword evidence="1" id="KW-1133">Transmembrane helix</keyword>
<dbReference type="EMBL" id="RAWI01001061">
    <property type="protein sequence ID" value="RKH81687.1"/>
    <property type="molecule type" value="Genomic_DNA"/>
</dbReference>
<sequence length="72" mass="8208">MSLTSRAFLRSCLQHAARWTFTLLVLTAVVYAAFIAIRFHHLDTRIYAWFSAWNEPAVTTTSTQGRALQGYT</sequence>
<proteinExistence type="predicted"/>
<evidence type="ECO:0000313" key="2">
    <source>
        <dbReference type="EMBL" id="RKH81687.1"/>
    </source>
</evidence>
<keyword evidence="1" id="KW-0812">Transmembrane</keyword>
<dbReference type="Proteomes" id="UP000278907">
    <property type="component" value="Unassembled WGS sequence"/>
</dbReference>
<keyword evidence="3" id="KW-1185">Reference proteome</keyword>
<comment type="caution">
    <text evidence="2">The sequence shown here is derived from an EMBL/GenBank/DDBJ whole genome shotgun (WGS) entry which is preliminary data.</text>
</comment>
<gene>
    <name evidence="2" type="ORF">D7Y13_43060</name>
</gene>
<accession>A0ABX9Q531</accession>
<dbReference type="RefSeq" id="WP_147452721.1">
    <property type="nucleotide sequence ID" value="NZ_RAWI01001061.1"/>
</dbReference>
<feature type="transmembrane region" description="Helical" evidence="1">
    <location>
        <begin position="16"/>
        <end position="37"/>
    </location>
</feature>
<organism evidence="2 3">
    <name type="scientific">Corallococcus praedator</name>
    <dbReference type="NCBI Taxonomy" id="2316724"/>
    <lineage>
        <taxon>Bacteria</taxon>
        <taxon>Pseudomonadati</taxon>
        <taxon>Myxococcota</taxon>
        <taxon>Myxococcia</taxon>
        <taxon>Myxococcales</taxon>
        <taxon>Cystobacterineae</taxon>
        <taxon>Myxococcaceae</taxon>
        <taxon>Corallococcus</taxon>
    </lineage>
</organism>